<evidence type="ECO:0000256" key="10">
    <source>
        <dbReference type="ARBA" id="ARBA00044721"/>
    </source>
</evidence>
<evidence type="ECO:0000256" key="4">
    <source>
        <dbReference type="ARBA" id="ARBA00022676"/>
    </source>
</evidence>
<dbReference type="PANTHER" id="PTHR22760:SF1">
    <property type="entry name" value="DOL-P-MAN:MAN(7)GLCNAC(2)-PP-DOL ALPHA-1,6-MANNOSYLTRANSFERASE"/>
    <property type="match status" value="1"/>
</dbReference>
<reference evidence="13" key="1">
    <citation type="submission" date="2020-09" db="EMBL/GenBank/DDBJ databases">
        <title>Comparative genome analyses of four rice-infecting Rhizoctonia solani isolates reveal extensive enrichment of homogalacturonan modification genes.</title>
        <authorList>
            <person name="Lee D.-Y."/>
            <person name="Jeon J."/>
            <person name="Kim K.-T."/>
            <person name="Cheong K."/>
            <person name="Song H."/>
            <person name="Choi G."/>
            <person name="Ko J."/>
            <person name="Opiyo S.O."/>
            <person name="Zuo S."/>
            <person name="Madhav S."/>
            <person name="Lee Y.-H."/>
            <person name="Wang G.-L."/>
        </authorList>
    </citation>
    <scope>NUCLEOTIDE SEQUENCE</scope>
    <source>
        <strain evidence="13">AG1-IA YN-7</strain>
    </source>
</reference>
<evidence type="ECO:0000256" key="5">
    <source>
        <dbReference type="ARBA" id="ARBA00022679"/>
    </source>
</evidence>
<dbReference type="UniPathway" id="UPA00378"/>
<evidence type="ECO:0000256" key="11">
    <source>
        <dbReference type="ARBA" id="ARBA00048899"/>
    </source>
</evidence>
<evidence type="ECO:0000256" key="9">
    <source>
        <dbReference type="ARBA" id="ARBA00023136"/>
    </source>
</evidence>
<evidence type="ECO:0000313" key="14">
    <source>
        <dbReference type="Proteomes" id="UP000650582"/>
    </source>
</evidence>
<comment type="subcellular location">
    <subcellularLocation>
        <location evidence="1 12">Endoplasmic reticulum membrane</location>
        <topology evidence="1 12">Multi-pass membrane protein</topology>
    </subcellularLocation>
</comment>
<dbReference type="Pfam" id="PF03901">
    <property type="entry name" value="Glyco_transf_22"/>
    <property type="match status" value="2"/>
</dbReference>
<keyword evidence="8 12" id="KW-1133">Transmembrane helix</keyword>
<evidence type="ECO:0000256" key="6">
    <source>
        <dbReference type="ARBA" id="ARBA00022692"/>
    </source>
</evidence>
<evidence type="ECO:0000256" key="12">
    <source>
        <dbReference type="RuleBase" id="RU363075"/>
    </source>
</evidence>
<keyword evidence="4 12" id="KW-0328">Glycosyltransferase</keyword>
<feature type="transmembrane region" description="Helical" evidence="12">
    <location>
        <begin position="560"/>
        <end position="580"/>
    </location>
</feature>
<gene>
    <name evidence="13" type="ORF">RHS04_09591</name>
</gene>
<feature type="transmembrane region" description="Helical" evidence="12">
    <location>
        <begin position="12"/>
        <end position="33"/>
    </location>
</feature>
<dbReference type="PANTHER" id="PTHR22760">
    <property type="entry name" value="GLYCOSYLTRANSFERASE"/>
    <property type="match status" value="1"/>
</dbReference>
<comment type="similarity">
    <text evidence="3 12">Belongs to the glycosyltransferase 22 family.</text>
</comment>
<evidence type="ECO:0000256" key="2">
    <source>
        <dbReference type="ARBA" id="ARBA00004922"/>
    </source>
</evidence>
<proteinExistence type="inferred from homology"/>
<dbReference type="Proteomes" id="UP000650582">
    <property type="component" value="Unassembled WGS sequence"/>
</dbReference>
<dbReference type="InterPro" id="IPR005599">
    <property type="entry name" value="GPI_mannosylTrfase"/>
</dbReference>
<accession>A0A8H7GXZ5</accession>
<keyword evidence="7 12" id="KW-0256">Endoplasmic reticulum</keyword>
<comment type="function">
    <text evidence="10">Mannosyltransferase that operates in the biosynthetic pathway of dolichol-linked oligosaccharides, the glycan precursors employed in protein asparagine (N)-glycosylation. The assembly of dolichol-linked oligosaccharides begins on the cytosolic side of the endoplasmic reticulum membrane and finishes in its lumen. The sequential addition of sugars to dolichol pyrophosphate produces dolichol-linked oligosaccharides containing fourteen sugars, including two GlcNAcs, nine mannoses and three glucoses. Once assembled, the oligosaccharide is transferred from the lipid to nascent proteins by oligosaccharyltransferases. In the lumen of the endoplasmic reticulum, adds the eighth mannose residue in an alpha-1,6 linkage onto Man(7)GlcNAc(2)-PP-dolichol to produce Man(8)GlcNAc(2)-PP-dolichol.</text>
</comment>
<keyword evidence="5 13" id="KW-0808">Transferase</keyword>
<name>A0A8H7GXZ5_9AGAM</name>
<comment type="catalytic activity">
    <reaction evidence="11">
        <text>an alpha-D-Man-(1-&gt;2)-alpha-D-Man-(1-&gt;2)-alpha-D-Man-(1-&gt;3)-[alpha-D-Man-(1-&gt;2)-alpha-D-Man-(1-&gt;3)-alpha-D-Man-(1-&gt;6)]-beta-D-Man-(1-&gt;4)-beta-D-GlcNAc-(1-&gt;4)-alpha-D-GlcNAc-diphospho-di-trans,poly-cis-dolichol + a di-trans,poly-cis-dolichyl beta-D-mannosyl phosphate = an alpha-D-Man-(1-&gt;2)-alpha-D-Man-(1-&gt;2)-alpha-D-Man-(1-&gt;3)-[alpha-D-Man-(1-&gt;2)-alpha-D-Man-(1-&gt;3)-[alpha-D-Man-(1-&gt;6)]-alpha-D-Man-(1-&gt;6)]-beta-D-Man-(1-&gt;4)-beta-D-GlcNAc-(1-&gt;4)-alpha-D-GlcNAc-diphospho-di-trans,poly-cis-dolichol + a di-trans,poly-cis-dolichyl phosphate + H(+)</text>
        <dbReference type="Rhea" id="RHEA:29535"/>
        <dbReference type="Rhea" id="RHEA-COMP:19498"/>
        <dbReference type="Rhea" id="RHEA-COMP:19501"/>
        <dbReference type="Rhea" id="RHEA-COMP:19518"/>
        <dbReference type="Rhea" id="RHEA-COMP:19519"/>
        <dbReference type="ChEBI" id="CHEBI:15378"/>
        <dbReference type="ChEBI" id="CHEBI:57683"/>
        <dbReference type="ChEBI" id="CHEBI:58211"/>
        <dbReference type="ChEBI" id="CHEBI:132517"/>
        <dbReference type="ChEBI" id="CHEBI:132519"/>
        <dbReference type="EC" id="2.4.1.260"/>
    </reaction>
    <physiologicalReaction direction="left-to-right" evidence="11">
        <dbReference type="Rhea" id="RHEA:29536"/>
    </physiologicalReaction>
</comment>
<comment type="pathway">
    <text evidence="2">Protein modification; protein glycosylation.</text>
</comment>
<keyword evidence="6 12" id="KW-0812">Transmembrane</keyword>
<evidence type="ECO:0000256" key="7">
    <source>
        <dbReference type="ARBA" id="ARBA00022824"/>
    </source>
</evidence>
<dbReference type="GO" id="GO:0005789">
    <property type="term" value="C:endoplasmic reticulum membrane"/>
    <property type="evidence" value="ECO:0007669"/>
    <property type="project" value="UniProtKB-SubCell"/>
</dbReference>
<evidence type="ECO:0000256" key="1">
    <source>
        <dbReference type="ARBA" id="ARBA00004477"/>
    </source>
</evidence>
<dbReference type="EMBL" id="JACYCC010000398">
    <property type="protein sequence ID" value="KAF8666756.1"/>
    <property type="molecule type" value="Genomic_DNA"/>
</dbReference>
<keyword evidence="9 12" id="KW-0472">Membrane</keyword>
<feature type="transmembrane region" description="Helical" evidence="12">
    <location>
        <begin position="225"/>
        <end position="244"/>
    </location>
</feature>
<dbReference type="AlphaFoldDB" id="A0A8H7GXZ5"/>
<organism evidence="13 14">
    <name type="scientific">Rhizoctonia solani</name>
    <dbReference type="NCBI Taxonomy" id="456999"/>
    <lineage>
        <taxon>Eukaryota</taxon>
        <taxon>Fungi</taxon>
        <taxon>Dikarya</taxon>
        <taxon>Basidiomycota</taxon>
        <taxon>Agaricomycotina</taxon>
        <taxon>Agaricomycetes</taxon>
        <taxon>Cantharellales</taxon>
        <taxon>Ceratobasidiaceae</taxon>
        <taxon>Rhizoctonia</taxon>
    </lineage>
</organism>
<feature type="transmembrane region" description="Helical" evidence="12">
    <location>
        <begin position="186"/>
        <end position="209"/>
    </location>
</feature>
<protein>
    <recommendedName>
        <fullName evidence="12">Mannosyltransferase</fullName>
        <ecNumber evidence="12">2.4.1.-</ecNumber>
    </recommendedName>
</protein>
<evidence type="ECO:0000256" key="8">
    <source>
        <dbReference type="ARBA" id="ARBA00022989"/>
    </source>
</evidence>
<dbReference type="EC" id="2.4.1.-" evidence="12"/>
<evidence type="ECO:0000313" key="13">
    <source>
        <dbReference type="EMBL" id="KAF8666756.1"/>
    </source>
</evidence>
<dbReference type="GO" id="GO:0052917">
    <property type="term" value="F:dol-P-Man:Man(7)GlcNAc(2)-PP-Dol alpha-1,6-mannosyltransferase activity"/>
    <property type="evidence" value="ECO:0007669"/>
    <property type="project" value="UniProtKB-EC"/>
</dbReference>
<dbReference type="GO" id="GO:0006487">
    <property type="term" value="P:protein N-linked glycosylation"/>
    <property type="evidence" value="ECO:0007669"/>
    <property type="project" value="TreeGrafter"/>
</dbReference>
<sequence length="712" mass="79023">MSLQASRVSSVLGILLDLSILLVAWSHIFAAPYNKVEESFNLHATHDILAYGLTPKALPHYDHFVFPGVVPRTFIGSLVLAAGSYLPLRICTAFGIIQSKLGVQLLIRLCLATGNVYGLILIRRAVERRFGRGTSALFTLLTCTQFHLPFWIGRTLPNMFALLPVSMATSLYVHPGSTPITIRRHYRIILCFFGATAIIFRSELILLFLPTLPLVLFRYSVPPRFLIPMGLTFAIGSLASTLIIDSYFWNEWRSFVWPELSGILFNVYEGKSSEWGYISSHCSWSNPSTTPLFTFRHSPLTSLITNVNYFVISNCARLGSHFPATSFPRDEQTNYATPSPMQKDLSIAGILLARLDRAAIMHLISNIIAYMPSRPLLDSCFSPGSARLERGETYPFPRSHANLLHFRSIFLFPPQGTFDSWGSLPNMCKVLGMIHALAFVRSLTTFLSTPTQISPWHTYLTQHLPKLLLGSTPLALYACAPTALERTLLKTNDKANSPHSPSIVRELLTPYVAFVLLISGLGHKEWRFVVYVVPMINVAAAIGAKRLLSFPSEPLRVLGRLAVFGLVGCNITATLLLTAISRTNYPGGHALALINSLPPSSSNSRTSVWIDNLAAQTGASLFTQAHSPPYFNNNNVSSSLSPSSNSWTYSKDPNPVSYDDFTYLVVEDPSAHPIEKWDFVGSVQGFQKVDIKRLRAVTKPTLFVLRNKANVW</sequence>
<comment type="caution">
    <text evidence="13">The sequence shown here is derived from an EMBL/GenBank/DDBJ whole genome shotgun (WGS) entry which is preliminary data.</text>
</comment>
<feature type="transmembrane region" description="Helical" evidence="12">
    <location>
        <begin position="528"/>
        <end position="548"/>
    </location>
</feature>
<evidence type="ECO:0000256" key="3">
    <source>
        <dbReference type="ARBA" id="ARBA00007063"/>
    </source>
</evidence>